<dbReference type="Proteomes" id="UP000659124">
    <property type="component" value="Unassembled WGS sequence"/>
</dbReference>
<evidence type="ECO:0000313" key="4">
    <source>
        <dbReference type="EMBL" id="MBC9932007.1"/>
    </source>
</evidence>
<organism evidence="4 5">
    <name type="scientific">Chitinophaga qingshengii</name>
    <dbReference type="NCBI Taxonomy" id="1569794"/>
    <lineage>
        <taxon>Bacteria</taxon>
        <taxon>Pseudomonadati</taxon>
        <taxon>Bacteroidota</taxon>
        <taxon>Chitinophagia</taxon>
        <taxon>Chitinophagales</taxon>
        <taxon>Chitinophagaceae</taxon>
        <taxon>Chitinophaga</taxon>
    </lineage>
</organism>
<keyword evidence="5" id="KW-1185">Reference proteome</keyword>
<protein>
    <submittedName>
        <fullName evidence="4">Redoxin domain-containing protein</fullName>
    </submittedName>
</protein>
<dbReference type="InterPro" id="IPR017937">
    <property type="entry name" value="Thioredoxin_CS"/>
</dbReference>
<evidence type="ECO:0000313" key="5">
    <source>
        <dbReference type="Proteomes" id="UP000659124"/>
    </source>
</evidence>
<accession>A0ABR7TR14</accession>
<dbReference type="InterPro" id="IPR013766">
    <property type="entry name" value="Thioredoxin_domain"/>
</dbReference>
<dbReference type="InterPro" id="IPR000866">
    <property type="entry name" value="AhpC/TSA"/>
</dbReference>
<dbReference type="SUPFAM" id="SSF81901">
    <property type="entry name" value="HCP-like"/>
    <property type="match status" value="1"/>
</dbReference>
<feature type="chain" id="PRO_5045832926" evidence="2">
    <location>
        <begin position="22"/>
        <end position="486"/>
    </location>
</feature>
<dbReference type="PANTHER" id="PTHR42852">
    <property type="entry name" value="THIOL:DISULFIDE INTERCHANGE PROTEIN DSBE"/>
    <property type="match status" value="1"/>
</dbReference>
<dbReference type="InterPro" id="IPR036249">
    <property type="entry name" value="Thioredoxin-like_sf"/>
</dbReference>
<dbReference type="EMBL" id="JACVFC010000002">
    <property type="protein sequence ID" value="MBC9932007.1"/>
    <property type="molecule type" value="Genomic_DNA"/>
</dbReference>
<dbReference type="Gene3D" id="3.40.30.10">
    <property type="entry name" value="Glutaredoxin"/>
    <property type="match status" value="1"/>
</dbReference>
<gene>
    <name evidence="4" type="ORF">ICL07_16605</name>
</gene>
<keyword evidence="2" id="KW-0732">Signal</keyword>
<dbReference type="InterPro" id="IPR011990">
    <property type="entry name" value="TPR-like_helical_dom_sf"/>
</dbReference>
<feature type="signal peptide" evidence="2">
    <location>
        <begin position="1"/>
        <end position="21"/>
    </location>
</feature>
<name>A0ABR7TR14_9BACT</name>
<feature type="domain" description="Thioredoxin" evidence="3">
    <location>
        <begin position="332"/>
        <end position="485"/>
    </location>
</feature>
<dbReference type="SUPFAM" id="SSF52833">
    <property type="entry name" value="Thioredoxin-like"/>
    <property type="match status" value="1"/>
</dbReference>
<comment type="caution">
    <text evidence="4">The sequence shown here is derived from an EMBL/GenBank/DDBJ whole genome shotgun (WGS) entry which is preliminary data.</text>
</comment>
<dbReference type="PROSITE" id="PS00194">
    <property type="entry name" value="THIOREDOXIN_1"/>
    <property type="match status" value="1"/>
</dbReference>
<dbReference type="InterPro" id="IPR050553">
    <property type="entry name" value="Thioredoxin_ResA/DsbE_sf"/>
</dbReference>
<dbReference type="CDD" id="cd02966">
    <property type="entry name" value="TlpA_like_family"/>
    <property type="match status" value="1"/>
</dbReference>
<dbReference type="Gene3D" id="1.25.40.10">
    <property type="entry name" value="Tetratricopeptide repeat domain"/>
    <property type="match status" value="1"/>
</dbReference>
<evidence type="ECO:0000256" key="1">
    <source>
        <dbReference type="ARBA" id="ARBA00023284"/>
    </source>
</evidence>
<sequence>MKKLLPVLLGGCLLTAAHTHAQTKINQDSLMRYYSRLAKGSEGDKALLTQQMYALTKSKKETDWLTAANMFYQLKKNSIADSIYKVAGEKFPAGIVVRNKSVETIYNENDPVKKETLYKAWIKKFPQGKLNKDVIIYDYARNSVGSAYAAADNLPKALEYANSIESPFWKGQGWAGTAAGILKHGHTAEAKVLLKKAIKDAYEFKTTRKEEEGAGFAAMGYPGYLSSYAQLLFDDKEYDSALVYLKRAEAAETPVRPQVNEMYARVLLAKGDYRQAYQRMSEVVAQGKLNAVNKEFLATAYAKVRGDKGLENYIDSLKGGLDEKMRQEFAKQIIKEPAPGFTLKDVDGNTVSLADYKGKTVVLDFWATWCGPCKASFPAMKKAMEKYKNDPNVKFLFVHTWEKEEQAIASAKKFVTSNNYPFEVLMDLKDPETGLNKVVDSYKVTGIPTKFVIDGKGNIRFRFTGFSGGDDAAVAEVSAMVSLANQ</sequence>
<evidence type="ECO:0000256" key="2">
    <source>
        <dbReference type="SAM" id="SignalP"/>
    </source>
</evidence>
<dbReference type="Pfam" id="PF00578">
    <property type="entry name" value="AhpC-TSA"/>
    <property type="match status" value="1"/>
</dbReference>
<keyword evidence="1" id="KW-0676">Redox-active center</keyword>
<evidence type="ECO:0000259" key="3">
    <source>
        <dbReference type="PROSITE" id="PS51352"/>
    </source>
</evidence>
<reference evidence="4 5" key="1">
    <citation type="submission" date="2020-09" db="EMBL/GenBank/DDBJ databases">
        <title>Genome sequences of type strains of Chitinophaga qingshengii and Chitinophaga varians.</title>
        <authorList>
            <person name="Kittiwongwattana C."/>
        </authorList>
    </citation>
    <scope>NUCLEOTIDE SEQUENCE [LARGE SCALE GENOMIC DNA]</scope>
    <source>
        <strain evidence="4 5">JCM 30026</strain>
    </source>
</reference>
<dbReference type="RefSeq" id="WP_188089145.1">
    <property type="nucleotide sequence ID" value="NZ_JACVFC010000002.1"/>
</dbReference>
<proteinExistence type="predicted"/>
<dbReference type="PROSITE" id="PS51352">
    <property type="entry name" value="THIOREDOXIN_2"/>
    <property type="match status" value="1"/>
</dbReference>
<dbReference type="PANTHER" id="PTHR42852:SF17">
    <property type="entry name" value="THIOREDOXIN-LIKE PROTEIN HI_1115"/>
    <property type="match status" value="1"/>
</dbReference>